<organism evidence="2 3">
    <name type="scientific">Exocentrus adspersus</name>
    <dbReference type="NCBI Taxonomy" id="1586481"/>
    <lineage>
        <taxon>Eukaryota</taxon>
        <taxon>Metazoa</taxon>
        <taxon>Ecdysozoa</taxon>
        <taxon>Arthropoda</taxon>
        <taxon>Hexapoda</taxon>
        <taxon>Insecta</taxon>
        <taxon>Pterygota</taxon>
        <taxon>Neoptera</taxon>
        <taxon>Endopterygota</taxon>
        <taxon>Coleoptera</taxon>
        <taxon>Polyphaga</taxon>
        <taxon>Cucujiformia</taxon>
        <taxon>Chrysomeloidea</taxon>
        <taxon>Cerambycidae</taxon>
        <taxon>Lamiinae</taxon>
        <taxon>Acanthocinini</taxon>
        <taxon>Exocentrus</taxon>
    </lineage>
</organism>
<dbReference type="PROSITE" id="PS50292">
    <property type="entry name" value="PEROXIDASE_3"/>
    <property type="match status" value="1"/>
</dbReference>
<evidence type="ECO:0000313" key="3">
    <source>
        <dbReference type="Proteomes" id="UP001159042"/>
    </source>
</evidence>
<dbReference type="GO" id="GO:0006979">
    <property type="term" value="P:response to oxidative stress"/>
    <property type="evidence" value="ECO:0007669"/>
    <property type="project" value="InterPro"/>
</dbReference>
<comment type="caution">
    <text evidence="2">The sequence shown here is derived from an EMBL/GenBank/DDBJ whole genome shotgun (WGS) entry which is preliminary data.</text>
</comment>
<evidence type="ECO:0000256" key="1">
    <source>
        <dbReference type="ARBA" id="ARBA00022559"/>
    </source>
</evidence>
<keyword evidence="1" id="KW-0575">Peroxidase</keyword>
<dbReference type="SUPFAM" id="SSF48113">
    <property type="entry name" value="Heme-dependent peroxidases"/>
    <property type="match status" value="1"/>
</dbReference>
<dbReference type="GO" id="GO:0004601">
    <property type="term" value="F:peroxidase activity"/>
    <property type="evidence" value="ECO:0007669"/>
    <property type="project" value="UniProtKB-KW"/>
</dbReference>
<accession>A0AAV8V8P1</accession>
<dbReference type="PANTHER" id="PTHR11475:SF125">
    <property type="entry name" value="GH11385P"/>
    <property type="match status" value="1"/>
</dbReference>
<keyword evidence="3" id="KW-1185">Reference proteome</keyword>
<proteinExistence type="predicted"/>
<name>A0AAV8V8P1_9CUCU</name>
<sequence>MSHSMYNKINQATHFLDGSQIYGSTYRTSTALRSFVNGKLEMSSLNGKNYLPVSQDSIENCQNTSAKLPCYKSGDSRVNFQPQLTVMHTIWFREHNRVADELSKLNHKWDDETLFQETRRIVIAEMQHITYNEWIEKMLRIEHGQLYTTISNAKNTVKHHEQ</sequence>
<dbReference type="InterPro" id="IPR010255">
    <property type="entry name" value="Haem_peroxidase_sf"/>
</dbReference>
<dbReference type="Gene3D" id="1.10.640.10">
    <property type="entry name" value="Haem peroxidase domain superfamily, animal type"/>
    <property type="match status" value="1"/>
</dbReference>
<dbReference type="InterPro" id="IPR019791">
    <property type="entry name" value="Haem_peroxidase_animal"/>
</dbReference>
<protein>
    <recommendedName>
        <fullName evidence="4">Peroxidase</fullName>
    </recommendedName>
</protein>
<dbReference type="AlphaFoldDB" id="A0AAV8V8P1"/>
<dbReference type="EMBL" id="JANEYG010000292">
    <property type="protein sequence ID" value="KAJ8910452.1"/>
    <property type="molecule type" value="Genomic_DNA"/>
</dbReference>
<dbReference type="InterPro" id="IPR037120">
    <property type="entry name" value="Haem_peroxidase_sf_animal"/>
</dbReference>
<keyword evidence="1" id="KW-0560">Oxidoreductase</keyword>
<reference evidence="2 3" key="1">
    <citation type="journal article" date="2023" name="Insect Mol. Biol.">
        <title>Genome sequencing provides insights into the evolution of gene families encoding plant cell wall-degrading enzymes in longhorned beetles.</title>
        <authorList>
            <person name="Shin N.R."/>
            <person name="Okamura Y."/>
            <person name="Kirsch R."/>
            <person name="Pauchet Y."/>
        </authorList>
    </citation>
    <scope>NUCLEOTIDE SEQUENCE [LARGE SCALE GENOMIC DNA]</scope>
    <source>
        <strain evidence="2">EAD_L_NR</strain>
    </source>
</reference>
<dbReference type="GO" id="GO:0020037">
    <property type="term" value="F:heme binding"/>
    <property type="evidence" value="ECO:0007669"/>
    <property type="project" value="InterPro"/>
</dbReference>
<evidence type="ECO:0000313" key="2">
    <source>
        <dbReference type="EMBL" id="KAJ8910452.1"/>
    </source>
</evidence>
<evidence type="ECO:0008006" key="4">
    <source>
        <dbReference type="Google" id="ProtNLM"/>
    </source>
</evidence>
<gene>
    <name evidence="2" type="ORF">NQ315_008864</name>
</gene>
<dbReference type="PANTHER" id="PTHR11475">
    <property type="entry name" value="OXIDASE/PEROXIDASE"/>
    <property type="match status" value="1"/>
</dbReference>
<dbReference type="Pfam" id="PF03098">
    <property type="entry name" value="An_peroxidase"/>
    <property type="match status" value="1"/>
</dbReference>
<dbReference type="Proteomes" id="UP001159042">
    <property type="component" value="Unassembled WGS sequence"/>
</dbReference>
<dbReference type="PRINTS" id="PR00457">
    <property type="entry name" value="ANPEROXIDASE"/>
</dbReference>